<keyword evidence="3" id="KW-1185">Reference proteome</keyword>
<sequence>MKFSASVLVAASAVAAQTGVSNVTYVTDVVTAYTTFCPEATVLTYGGKTYSVTEATTLTITDCPCTVSKPVYTSSYVACSTCTPAANGTVPTPAPAAGTGSYSHTASYVPTGSYVPTPSAVTAGAGKAIAVSGAGLAGVLAVALAL</sequence>
<feature type="chain" id="PRO_5002482532" description="Mmc protein" evidence="1">
    <location>
        <begin position="17"/>
        <end position="146"/>
    </location>
</feature>
<dbReference type="PANTHER" id="PTHR35523:SF1">
    <property type="entry name" value="CELL WALL PROTEIN SED1"/>
    <property type="match status" value="1"/>
</dbReference>
<dbReference type="PANTHER" id="PTHR35523">
    <property type="entry name" value="CELL WALL PROTEIN SED1"/>
    <property type="match status" value="1"/>
</dbReference>
<evidence type="ECO:0000256" key="1">
    <source>
        <dbReference type="SAM" id="SignalP"/>
    </source>
</evidence>
<keyword evidence="1" id="KW-0732">Signal</keyword>
<dbReference type="GO" id="GO:0005199">
    <property type="term" value="F:structural constituent of cell wall"/>
    <property type="evidence" value="ECO:0007669"/>
    <property type="project" value="InterPro"/>
</dbReference>
<proteinExistence type="predicted"/>
<dbReference type="AlphaFoldDB" id="A0A0F4Z7U5"/>
<gene>
    <name evidence="2" type="ORF">TD95_003963</name>
</gene>
<accession>A0A0F4Z7U5</accession>
<dbReference type="EMBL" id="LAEV01002083">
    <property type="protein sequence ID" value="KKA26582.1"/>
    <property type="molecule type" value="Genomic_DNA"/>
</dbReference>
<reference evidence="2 3" key="1">
    <citation type="submission" date="2015-03" db="EMBL/GenBank/DDBJ databases">
        <authorList>
            <person name="Radwan O."/>
            <person name="Al-Naeli F.A."/>
            <person name="Rendon G.A."/>
            <person name="Fields C."/>
        </authorList>
    </citation>
    <scope>NUCLEOTIDE SEQUENCE [LARGE SCALE GENOMIC DNA]</scope>
    <source>
        <strain evidence="2">CR-DP1</strain>
    </source>
</reference>
<name>A0A0F4Z7U5_9PEZI</name>
<feature type="signal peptide" evidence="1">
    <location>
        <begin position="1"/>
        <end position="16"/>
    </location>
</feature>
<dbReference type="InterPro" id="IPR038843">
    <property type="entry name" value="Sed1/Spi1"/>
</dbReference>
<dbReference type="GO" id="GO:0031505">
    <property type="term" value="P:fungal-type cell wall organization"/>
    <property type="evidence" value="ECO:0007669"/>
    <property type="project" value="InterPro"/>
</dbReference>
<dbReference type="GO" id="GO:0009277">
    <property type="term" value="C:fungal-type cell wall"/>
    <property type="evidence" value="ECO:0007669"/>
    <property type="project" value="TreeGrafter"/>
</dbReference>
<organism evidence="2 3">
    <name type="scientific">Thielaviopsis punctulata</name>
    <dbReference type="NCBI Taxonomy" id="72032"/>
    <lineage>
        <taxon>Eukaryota</taxon>
        <taxon>Fungi</taxon>
        <taxon>Dikarya</taxon>
        <taxon>Ascomycota</taxon>
        <taxon>Pezizomycotina</taxon>
        <taxon>Sordariomycetes</taxon>
        <taxon>Hypocreomycetidae</taxon>
        <taxon>Microascales</taxon>
        <taxon>Ceratocystidaceae</taxon>
        <taxon>Thielaviopsis</taxon>
    </lineage>
</organism>
<dbReference type="Proteomes" id="UP000033483">
    <property type="component" value="Unassembled WGS sequence"/>
</dbReference>
<evidence type="ECO:0000313" key="2">
    <source>
        <dbReference type="EMBL" id="KKA26582.1"/>
    </source>
</evidence>
<evidence type="ECO:0000313" key="3">
    <source>
        <dbReference type="Proteomes" id="UP000033483"/>
    </source>
</evidence>
<dbReference type="OrthoDB" id="4094614at2759"/>
<comment type="caution">
    <text evidence="2">The sequence shown here is derived from an EMBL/GenBank/DDBJ whole genome shotgun (WGS) entry which is preliminary data.</text>
</comment>
<protein>
    <recommendedName>
        <fullName evidence="4">Mmc protein</fullName>
    </recommendedName>
</protein>
<evidence type="ECO:0008006" key="4">
    <source>
        <dbReference type="Google" id="ProtNLM"/>
    </source>
</evidence>